<protein>
    <recommendedName>
        <fullName evidence="4">TonB C-terminal domain-containing protein</fullName>
    </recommendedName>
</protein>
<dbReference type="Proteomes" id="UP000824334">
    <property type="component" value="Chromosome"/>
</dbReference>
<feature type="chain" id="PRO_5046602486" description="TonB C-terminal domain-containing protein" evidence="1">
    <location>
        <begin position="30"/>
        <end position="147"/>
    </location>
</feature>
<accession>A0ABX8THJ1</accession>
<dbReference type="RefSeq" id="WP_219353443.1">
    <property type="nucleotide sequence ID" value="NZ_CP080034.1"/>
</dbReference>
<dbReference type="EMBL" id="CP080034">
    <property type="protein sequence ID" value="QYC10703.1"/>
    <property type="molecule type" value="Genomic_DNA"/>
</dbReference>
<reference evidence="2 3" key="1">
    <citation type="submission" date="2021-07" db="EMBL/GenBank/DDBJ databases">
        <title>Isolation and characterization of bacteria from a gold mining with a capacity of golden bioaccumulation.</title>
        <authorList>
            <person name="Yang X.J."/>
        </authorList>
    </citation>
    <scope>NUCLEOTIDE SEQUENCE [LARGE SCALE GENOMIC DNA]</scope>
    <source>
        <strain evidence="2 3">Au29</strain>
    </source>
</reference>
<evidence type="ECO:0000313" key="3">
    <source>
        <dbReference type="Proteomes" id="UP000824334"/>
    </source>
</evidence>
<gene>
    <name evidence="2" type="ORF">KWG56_01405</name>
</gene>
<dbReference type="GeneID" id="94373902"/>
<evidence type="ECO:0000256" key="1">
    <source>
        <dbReference type="SAM" id="SignalP"/>
    </source>
</evidence>
<keyword evidence="3" id="KW-1185">Reference proteome</keyword>
<name>A0ABX8THJ1_9CAUL</name>
<sequence>MITTASIGKRLLALTAALGSVFTVGAASAQTEPGAAQPPPAEWLAYAENVTEAVTSWLEADTDAAARMRVRLDSLRRSTDTPTALMEVRIWLAPDGRVARIFGPLPDDAEAAADMTLIAASALLPAPPADMQQPLRVGVQLEPDFVH</sequence>
<proteinExistence type="predicted"/>
<feature type="signal peptide" evidence="1">
    <location>
        <begin position="1"/>
        <end position="29"/>
    </location>
</feature>
<evidence type="ECO:0008006" key="4">
    <source>
        <dbReference type="Google" id="ProtNLM"/>
    </source>
</evidence>
<organism evidence="2 3">
    <name type="scientific">Brevundimonas nasdae</name>
    <dbReference type="NCBI Taxonomy" id="172043"/>
    <lineage>
        <taxon>Bacteria</taxon>
        <taxon>Pseudomonadati</taxon>
        <taxon>Pseudomonadota</taxon>
        <taxon>Alphaproteobacteria</taxon>
        <taxon>Caulobacterales</taxon>
        <taxon>Caulobacteraceae</taxon>
        <taxon>Brevundimonas</taxon>
    </lineage>
</organism>
<keyword evidence="1" id="KW-0732">Signal</keyword>
<evidence type="ECO:0000313" key="2">
    <source>
        <dbReference type="EMBL" id="QYC10703.1"/>
    </source>
</evidence>